<dbReference type="SUPFAM" id="SSF52172">
    <property type="entry name" value="CheY-like"/>
    <property type="match status" value="1"/>
</dbReference>
<evidence type="ECO:0000259" key="3">
    <source>
        <dbReference type="PROSITE" id="PS50110"/>
    </source>
</evidence>
<name>A0ABP7AMH4_9ACTN</name>
<dbReference type="CDD" id="cd00156">
    <property type="entry name" value="REC"/>
    <property type="match status" value="1"/>
</dbReference>
<dbReference type="EMBL" id="BAABAB010000039">
    <property type="protein sequence ID" value="GAA3635727.1"/>
    <property type="molecule type" value="Genomic_DNA"/>
</dbReference>
<feature type="region of interest" description="Disordered" evidence="2">
    <location>
        <begin position="244"/>
        <end position="263"/>
    </location>
</feature>
<dbReference type="Pfam" id="PF00072">
    <property type="entry name" value="Response_reg"/>
    <property type="match status" value="1"/>
</dbReference>
<dbReference type="SMART" id="SM00448">
    <property type="entry name" value="REC"/>
    <property type="match status" value="1"/>
</dbReference>
<evidence type="ECO:0000313" key="5">
    <source>
        <dbReference type="Proteomes" id="UP001501490"/>
    </source>
</evidence>
<dbReference type="RefSeq" id="WP_344808422.1">
    <property type="nucleotide sequence ID" value="NZ_BAABAB010000039.1"/>
</dbReference>
<feature type="domain" description="Response regulatory" evidence="3">
    <location>
        <begin position="4"/>
        <end position="119"/>
    </location>
</feature>
<reference evidence="5" key="1">
    <citation type="journal article" date="2019" name="Int. J. Syst. Evol. Microbiol.">
        <title>The Global Catalogue of Microorganisms (GCM) 10K type strain sequencing project: providing services to taxonomists for standard genome sequencing and annotation.</title>
        <authorList>
            <consortium name="The Broad Institute Genomics Platform"/>
            <consortium name="The Broad Institute Genome Sequencing Center for Infectious Disease"/>
            <person name="Wu L."/>
            <person name="Ma J."/>
        </authorList>
    </citation>
    <scope>NUCLEOTIDE SEQUENCE [LARGE SCALE GENOMIC DNA]</scope>
    <source>
        <strain evidence="5">JCM 16929</strain>
    </source>
</reference>
<evidence type="ECO:0000256" key="1">
    <source>
        <dbReference type="PROSITE-ProRule" id="PRU00169"/>
    </source>
</evidence>
<evidence type="ECO:0000256" key="2">
    <source>
        <dbReference type="SAM" id="MobiDB-lite"/>
    </source>
</evidence>
<keyword evidence="1" id="KW-0597">Phosphoprotein</keyword>
<dbReference type="InterPro" id="IPR001789">
    <property type="entry name" value="Sig_transdc_resp-reg_receiver"/>
</dbReference>
<dbReference type="InterPro" id="IPR011006">
    <property type="entry name" value="CheY-like_superfamily"/>
</dbReference>
<gene>
    <name evidence="4" type="ORF">GCM10022236_42870</name>
</gene>
<organism evidence="4 5">
    <name type="scientific">Microlunatus ginsengisoli</name>
    <dbReference type="NCBI Taxonomy" id="363863"/>
    <lineage>
        <taxon>Bacteria</taxon>
        <taxon>Bacillati</taxon>
        <taxon>Actinomycetota</taxon>
        <taxon>Actinomycetes</taxon>
        <taxon>Propionibacteriales</taxon>
        <taxon>Propionibacteriaceae</taxon>
        <taxon>Microlunatus</taxon>
    </lineage>
</organism>
<dbReference type="PROSITE" id="PS50110">
    <property type="entry name" value="RESPONSE_REGULATORY"/>
    <property type="match status" value="1"/>
</dbReference>
<protein>
    <recommendedName>
        <fullName evidence="3">Response regulatory domain-containing protein</fullName>
    </recommendedName>
</protein>
<dbReference type="Gene3D" id="3.40.50.2300">
    <property type="match status" value="1"/>
</dbReference>
<dbReference type="Proteomes" id="UP001501490">
    <property type="component" value="Unassembled WGS sequence"/>
</dbReference>
<proteinExistence type="predicted"/>
<accession>A0ABP7AMH4</accession>
<comment type="caution">
    <text evidence="4">The sequence shown here is derived from an EMBL/GenBank/DDBJ whole genome shotgun (WGS) entry which is preliminary data.</text>
</comment>
<keyword evidence="5" id="KW-1185">Reference proteome</keyword>
<feature type="modified residue" description="4-aspartylphosphate" evidence="1">
    <location>
        <position position="54"/>
    </location>
</feature>
<sequence>MSIDVLIVDDDRGAGEEYARLVRRESGLDVTFTVSPNEALDLVRADLVKVAVLDQRIGATKGTDLFRQICEIDSRVRAVMFTGLASASEVGEALRQGYAEYLRKGDVAQLGAVVLAQYHRYQVEAASALLEHSPVTVLARKHGIPPWRRSVNYRLQRIEIVDENYTADNEWVTIASLQAGEVTKVTRTDSLKKSVTLERESQSKLATDLGLKPYELQSLSLALKGEISARVKSASTVELTSSVTEERTYQLPPEPSDPNQLHTKSRRIERAPVYNRIKVTLLSTCECCNLTAIVPVMLSQATGAMATRHVDVLSDGTVRAVDTGAERTN</sequence>
<evidence type="ECO:0000313" key="4">
    <source>
        <dbReference type="EMBL" id="GAA3635727.1"/>
    </source>
</evidence>